<dbReference type="InterPro" id="IPR029052">
    <property type="entry name" value="Metallo-depent_PP-like"/>
</dbReference>
<dbReference type="Pfam" id="PF00149">
    <property type="entry name" value="Metallophos"/>
    <property type="match status" value="1"/>
</dbReference>
<evidence type="ECO:0000313" key="4">
    <source>
        <dbReference type="Proteomes" id="UP001319827"/>
    </source>
</evidence>
<name>A0ABN6DX94_9BACT</name>
<dbReference type="Proteomes" id="UP001319827">
    <property type="component" value="Chromosome"/>
</dbReference>
<dbReference type="PANTHER" id="PTHR30337:SF7">
    <property type="entry name" value="PHOSPHOESTERASE"/>
    <property type="match status" value="1"/>
</dbReference>
<dbReference type="InterPro" id="IPR041796">
    <property type="entry name" value="Mre11_N"/>
</dbReference>
<dbReference type="PANTHER" id="PTHR30337">
    <property type="entry name" value="COMPONENT OF ATP-DEPENDENT DSDNA EXONUCLEASE"/>
    <property type="match status" value="1"/>
</dbReference>
<keyword evidence="1" id="KW-0378">Hydrolase</keyword>
<keyword evidence="4" id="KW-1185">Reference proteome</keyword>
<proteinExistence type="predicted"/>
<organism evidence="3 4">
    <name type="scientific">Desulfuromonas versatilis</name>
    <dbReference type="NCBI Taxonomy" id="2802975"/>
    <lineage>
        <taxon>Bacteria</taxon>
        <taxon>Pseudomonadati</taxon>
        <taxon>Thermodesulfobacteriota</taxon>
        <taxon>Desulfuromonadia</taxon>
        <taxon>Desulfuromonadales</taxon>
        <taxon>Desulfuromonadaceae</taxon>
        <taxon>Desulfuromonas</taxon>
    </lineage>
</organism>
<sequence length="376" mass="41698">MIRILHTADLHLDAPFPVLGDRQAQRREAFLKTFERLVTLAIKSEVHLFLVAGDLFDSPRPSAATVAKVQAGLKRLADRGIVPVLLPGTHDNLVGADSVYRRSEFPGAILLDRPAIEEPLALQVNGERVFLYGFAYRTFASQNALEGMARRSDEGIHIGLLHGSRQGSPEWEYRKKDLPFTVAELRHWGLDYVALGHYHGFDLIEDGGRTLACYPGSPEGKRFGENGPRCCALVRVEKGQVEVEKATVNSLVLEDRKLDLAGCETLEQAAEVICAMGRPDLLLRLRLTGIVEAPLDLAALQARCGGAFFHLEFDDRTRLFDSDFARRIAQEETVRGVFVRQLQQRMQLAGPEERAVLEEAFREVLVRFGAFGGGAA</sequence>
<protein>
    <submittedName>
        <fullName evidence="3">Nuclease SbcCD subunit D</fullName>
    </submittedName>
</protein>
<dbReference type="InterPro" id="IPR004843">
    <property type="entry name" value="Calcineurin-like_PHP"/>
</dbReference>
<evidence type="ECO:0000256" key="1">
    <source>
        <dbReference type="ARBA" id="ARBA00022801"/>
    </source>
</evidence>
<accession>A0ABN6DX94</accession>
<dbReference type="SUPFAM" id="SSF56300">
    <property type="entry name" value="Metallo-dependent phosphatases"/>
    <property type="match status" value="1"/>
</dbReference>
<dbReference type="EMBL" id="AP024355">
    <property type="protein sequence ID" value="BCR04738.1"/>
    <property type="molecule type" value="Genomic_DNA"/>
</dbReference>
<dbReference type="RefSeq" id="WP_221252190.1">
    <property type="nucleotide sequence ID" value="NZ_AP024355.1"/>
</dbReference>
<evidence type="ECO:0000313" key="3">
    <source>
        <dbReference type="EMBL" id="BCR04738.1"/>
    </source>
</evidence>
<dbReference type="Gene3D" id="3.60.21.10">
    <property type="match status" value="1"/>
</dbReference>
<reference evidence="3 4" key="1">
    <citation type="journal article" date="2016" name="C (Basel)">
        <title>Selective Growth of and Electricity Production by Marine Exoelectrogenic Bacteria in Self-Aggregated Hydrogel of Microbially Reduced Graphene Oxide.</title>
        <authorList>
            <person name="Yoshida N."/>
            <person name="Goto Y."/>
            <person name="Miyata Y."/>
        </authorList>
    </citation>
    <scope>NUCLEOTIDE SEQUENCE [LARGE SCALE GENOMIC DNA]</scope>
    <source>
        <strain evidence="3 4">NIT-T3</strain>
    </source>
</reference>
<evidence type="ECO:0000259" key="2">
    <source>
        <dbReference type="Pfam" id="PF00149"/>
    </source>
</evidence>
<gene>
    <name evidence="3" type="primary">sbcD-1</name>
    <name evidence="3" type="ORF">DESUT3_18070</name>
</gene>
<dbReference type="InterPro" id="IPR050535">
    <property type="entry name" value="DNA_Repair-Maintenance_Comp"/>
</dbReference>
<reference evidence="3 4" key="2">
    <citation type="journal article" date="2021" name="Int. J. Syst. Evol. Microbiol.">
        <title>Isolation and Polyphasic Characterization of Desulfuromonas versatilis sp. Nov., an Electrogenic Bacteria Capable of Versatile Metabolism Isolated from a Graphene Oxide-Reducing Enrichment Culture.</title>
        <authorList>
            <person name="Xie L."/>
            <person name="Yoshida N."/>
            <person name="Ishii S."/>
            <person name="Meng L."/>
        </authorList>
    </citation>
    <scope>NUCLEOTIDE SEQUENCE [LARGE SCALE GENOMIC DNA]</scope>
    <source>
        <strain evidence="3 4">NIT-T3</strain>
    </source>
</reference>
<dbReference type="CDD" id="cd00840">
    <property type="entry name" value="MPP_Mre11_N"/>
    <property type="match status" value="1"/>
</dbReference>
<feature type="domain" description="Calcineurin-like phosphoesterase" evidence="2">
    <location>
        <begin position="2"/>
        <end position="200"/>
    </location>
</feature>